<dbReference type="SUPFAM" id="SSF55486">
    <property type="entry name" value="Metalloproteases ('zincins'), catalytic domain"/>
    <property type="match status" value="1"/>
</dbReference>
<accession>A0A0K0FQF4</accession>
<name>A0A0K0FQF4_STRVS</name>
<dbReference type="InterPro" id="IPR024079">
    <property type="entry name" value="MetalloPept_cat_dom_sf"/>
</dbReference>
<dbReference type="PRINTS" id="PR00786">
    <property type="entry name" value="NEPRILYSIN"/>
</dbReference>
<keyword evidence="3" id="KW-1185">Reference proteome</keyword>
<dbReference type="InterPro" id="IPR018497">
    <property type="entry name" value="Peptidase_M13_C"/>
</dbReference>
<dbReference type="GO" id="GO:0016485">
    <property type="term" value="P:protein processing"/>
    <property type="evidence" value="ECO:0007669"/>
    <property type="project" value="TreeGrafter"/>
</dbReference>
<evidence type="ECO:0000256" key="1">
    <source>
        <dbReference type="ARBA" id="ARBA00007357"/>
    </source>
</evidence>
<dbReference type="Gene3D" id="1.10.1380.10">
    <property type="entry name" value="Neutral endopeptidase , domain2"/>
    <property type="match status" value="1"/>
</dbReference>
<dbReference type="PANTHER" id="PTHR11733:SF167">
    <property type="entry name" value="FI17812P1-RELATED"/>
    <property type="match status" value="1"/>
</dbReference>
<dbReference type="InterPro" id="IPR000718">
    <property type="entry name" value="Peptidase_M13"/>
</dbReference>
<reference evidence="3" key="1">
    <citation type="submission" date="2014-07" db="EMBL/GenBank/DDBJ databases">
        <authorList>
            <person name="Martin A.A"/>
            <person name="De Silva N."/>
        </authorList>
    </citation>
    <scope>NUCLEOTIDE SEQUENCE</scope>
</reference>
<sequence>MIKRMKKEFKLLIDERRDIFDEKTRRIFLHKLVAMKLKRNFNEYDVSNVELIEHSYKEIGINYNDNIENIDKTIKHYKELSDNGKDNMKSSWGKIFKVKKYVRKYLYSNGWCSRKDNYFTLNSDSLNRPWFSTYYPISLNYGSLGYMIAQTILRGFNNKSFKNIIEGIEKNKFNIIQMSIKIFEQKSECFVKKYGMVKETITIKNINSLLTLNENIADNGGLKIAHKDYMKISAFDDFTNEQLFFINFGRSEYDHKSRDYLEKRINTNEHISAEILTNVALSNYKPFSDAFNCSINSKMNLEDKCESWKNY</sequence>
<dbReference type="Pfam" id="PF01431">
    <property type="entry name" value="Peptidase_M13"/>
    <property type="match status" value="1"/>
</dbReference>
<dbReference type="InterPro" id="IPR042089">
    <property type="entry name" value="Peptidase_M13_dom_2"/>
</dbReference>
<dbReference type="Proteomes" id="UP000035680">
    <property type="component" value="Unassembled WGS sequence"/>
</dbReference>
<feature type="domain" description="Peptidase M13 C-terminal" evidence="2">
    <location>
        <begin position="109"/>
        <end position="306"/>
    </location>
</feature>
<proteinExistence type="inferred from homology"/>
<dbReference type="WBParaSite" id="SVE_1164300.1">
    <property type="protein sequence ID" value="SVE_1164300.1"/>
    <property type="gene ID" value="SVE_1164300"/>
</dbReference>
<dbReference type="GO" id="GO:0004222">
    <property type="term" value="F:metalloendopeptidase activity"/>
    <property type="evidence" value="ECO:0007669"/>
    <property type="project" value="InterPro"/>
</dbReference>
<comment type="similarity">
    <text evidence="1">Belongs to the peptidase M13 family.</text>
</comment>
<dbReference type="AlphaFoldDB" id="A0A0K0FQF4"/>
<evidence type="ECO:0000313" key="3">
    <source>
        <dbReference type="Proteomes" id="UP000035680"/>
    </source>
</evidence>
<organism evidence="3 4">
    <name type="scientific">Strongyloides venezuelensis</name>
    <name type="common">Threadworm</name>
    <dbReference type="NCBI Taxonomy" id="75913"/>
    <lineage>
        <taxon>Eukaryota</taxon>
        <taxon>Metazoa</taxon>
        <taxon>Ecdysozoa</taxon>
        <taxon>Nematoda</taxon>
        <taxon>Chromadorea</taxon>
        <taxon>Rhabditida</taxon>
        <taxon>Tylenchina</taxon>
        <taxon>Panagrolaimomorpha</taxon>
        <taxon>Strongyloidoidea</taxon>
        <taxon>Strongyloididae</taxon>
        <taxon>Strongyloides</taxon>
    </lineage>
</organism>
<dbReference type="PANTHER" id="PTHR11733">
    <property type="entry name" value="ZINC METALLOPROTEASE FAMILY M13 NEPRILYSIN-RELATED"/>
    <property type="match status" value="1"/>
</dbReference>
<evidence type="ECO:0000313" key="4">
    <source>
        <dbReference type="WBParaSite" id="SVE_1164300.1"/>
    </source>
</evidence>
<reference evidence="4" key="2">
    <citation type="submission" date="2015-08" db="UniProtKB">
        <authorList>
            <consortium name="WormBaseParasite"/>
        </authorList>
    </citation>
    <scope>IDENTIFICATION</scope>
</reference>
<protein>
    <submittedName>
        <fullName evidence="4">Phosphate-regulating neutral endopeptidase (inferred by orthology to a human protein)</fullName>
    </submittedName>
</protein>
<dbReference type="PROSITE" id="PS51885">
    <property type="entry name" value="NEPRILYSIN"/>
    <property type="match status" value="1"/>
</dbReference>
<dbReference type="GO" id="GO:0005886">
    <property type="term" value="C:plasma membrane"/>
    <property type="evidence" value="ECO:0007669"/>
    <property type="project" value="TreeGrafter"/>
</dbReference>
<evidence type="ECO:0000259" key="2">
    <source>
        <dbReference type="Pfam" id="PF01431"/>
    </source>
</evidence>
<dbReference type="Gene3D" id="3.40.390.10">
    <property type="entry name" value="Collagenase (Catalytic Domain)"/>
    <property type="match status" value="1"/>
</dbReference>